<feature type="transmembrane region" description="Helical" evidence="1">
    <location>
        <begin position="76"/>
        <end position="97"/>
    </location>
</feature>
<feature type="transmembrane region" description="Helical" evidence="1">
    <location>
        <begin position="17"/>
        <end position="38"/>
    </location>
</feature>
<feature type="transmembrane region" description="Helical" evidence="1">
    <location>
        <begin position="104"/>
        <end position="125"/>
    </location>
</feature>
<dbReference type="AlphaFoldDB" id="A0A167J6P3"/>
<evidence type="ECO:0000256" key="1">
    <source>
        <dbReference type="SAM" id="Phobius"/>
    </source>
</evidence>
<keyword evidence="1" id="KW-0812">Transmembrane</keyword>
<sequence length="126" mass="13760">MKFDSLIETINNKITMIFIYMSFLAIIPIWAASLLLYLSSPKQRLMDKPLNKSVGYLIALALYVIANALFAHTFPLVSALLASVVVLMLGLVSVTILSGKSKRLFMSVSMLLVVLCTTVGGTLYVA</sequence>
<evidence type="ECO:0000313" key="2">
    <source>
        <dbReference type="EMBL" id="KZN60575.1"/>
    </source>
</evidence>
<gene>
    <name evidence="2" type="ORF">N473_24115</name>
</gene>
<proteinExistence type="predicted"/>
<organism evidence="2 3">
    <name type="scientific">Pseudoalteromonas luteoviolacea CPMOR-1</name>
    <dbReference type="NCBI Taxonomy" id="1365248"/>
    <lineage>
        <taxon>Bacteria</taxon>
        <taxon>Pseudomonadati</taxon>
        <taxon>Pseudomonadota</taxon>
        <taxon>Gammaproteobacteria</taxon>
        <taxon>Alteromonadales</taxon>
        <taxon>Pseudoalteromonadaceae</taxon>
        <taxon>Pseudoalteromonas</taxon>
    </lineage>
</organism>
<name>A0A167J6P3_9GAMM</name>
<evidence type="ECO:0000313" key="3">
    <source>
        <dbReference type="Proteomes" id="UP000076486"/>
    </source>
</evidence>
<protein>
    <submittedName>
        <fullName evidence="2">Uncharacterized protein</fullName>
    </submittedName>
</protein>
<dbReference type="EMBL" id="AUYC01000042">
    <property type="protein sequence ID" value="KZN60575.1"/>
    <property type="molecule type" value="Genomic_DNA"/>
</dbReference>
<reference evidence="2 3" key="1">
    <citation type="submission" date="2013-07" db="EMBL/GenBank/DDBJ databases">
        <title>Comparative Genomic and Metabolomic Analysis of Twelve Strains of Pseudoalteromonas luteoviolacea.</title>
        <authorList>
            <person name="Vynne N.G."/>
            <person name="Mansson M."/>
            <person name="Gram L."/>
        </authorList>
    </citation>
    <scope>NUCLEOTIDE SEQUENCE [LARGE SCALE GENOMIC DNA]</scope>
    <source>
        <strain evidence="2 3">CPMOR-1</strain>
    </source>
</reference>
<feature type="transmembrane region" description="Helical" evidence="1">
    <location>
        <begin position="50"/>
        <end position="70"/>
    </location>
</feature>
<comment type="caution">
    <text evidence="2">The sequence shown here is derived from an EMBL/GenBank/DDBJ whole genome shotgun (WGS) entry which is preliminary data.</text>
</comment>
<keyword evidence="1" id="KW-1133">Transmembrane helix</keyword>
<dbReference type="Proteomes" id="UP000076486">
    <property type="component" value="Unassembled WGS sequence"/>
</dbReference>
<dbReference type="PATRIC" id="fig|1365248.3.peg.3947"/>
<keyword evidence="1" id="KW-0472">Membrane</keyword>
<accession>A0A167J6P3</accession>